<evidence type="ECO:0000313" key="1">
    <source>
        <dbReference type="EMBL" id="CAB4584235.1"/>
    </source>
</evidence>
<gene>
    <name evidence="1" type="ORF">UFOPK1795_00113</name>
</gene>
<dbReference type="SUPFAM" id="SSF160104">
    <property type="entry name" value="Acetoacetate decarboxylase-like"/>
    <property type="match status" value="1"/>
</dbReference>
<dbReference type="Gene3D" id="2.40.400.10">
    <property type="entry name" value="Acetoacetate decarboxylase-like"/>
    <property type="match status" value="1"/>
</dbReference>
<dbReference type="InterPro" id="IPR023375">
    <property type="entry name" value="ADC_dom_sf"/>
</dbReference>
<reference evidence="1" key="1">
    <citation type="submission" date="2020-05" db="EMBL/GenBank/DDBJ databases">
        <authorList>
            <person name="Chiriac C."/>
            <person name="Salcher M."/>
            <person name="Ghai R."/>
            <person name="Kavagutti S V."/>
        </authorList>
    </citation>
    <scope>NUCLEOTIDE SEQUENCE</scope>
</reference>
<dbReference type="EMBL" id="CAEZUG010000003">
    <property type="protein sequence ID" value="CAB4584235.1"/>
    <property type="molecule type" value="Genomic_DNA"/>
</dbReference>
<proteinExistence type="predicted"/>
<accession>A0A6J6F9V0</accession>
<name>A0A6J6F9V0_9ZZZZ</name>
<sequence>MSFESPWPSPIDLWADPPWYMTGKCLTAWFETDIDKVKKILTPSFIPKVGQSGVITRLRFYDIDFSPVNSEQFPNERFSGGFKEAVVAFAGEIDGIKGEYSAFMWTDNLVYFSWGRENFGWPLLLSEIELSGGFWDSSTLGETKGRISPESATWELTCENDVLETLAVGSGTNWLTPRRILYPQQNTFEKSNLLVVNPTILEPGTLTSHRGEVSFSAENDSIFAGLQPLGATTIHQHSNFLLSVGQDVESRPEK</sequence>
<dbReference type="Pfam" id="PF06314">
    <property type="entry name" value="ADC"/>
    <property type="match status" value="1"/>
</dbReference>
<protein>
    <submittedName>
        <fullName evidence="1">Unannotated protein</fullName>
    </submittedName>
</protein>
<organism evidence="1">
    <name type="scientific">freshwater metagenome</name>
    <dbReference type="NCBI Taxonomy" id="449393"/>
    <lineage>
        <taxon>unclassified sequences</taxon>
        <taxon>metagenomes</taxon>
        <taxon>ecological metagenomes</taxon>
    </lineage>
</organism>
<dbReference type="AlphaFoldDB" id="A0A6J6F9V0"/>
<dbReference type="GO" id="GO:0016829">
    <property type="term" value="F:lyase activity"/>
    <property type="evidence" value="ECO:0007669"/>
    <property type="project" value="InterPro"/>
</dbReference>
<dbReference type="InterPro" id="IPR010451">
    <property type="entry name" value="Acetoacetate_decarboxylase"/>
</dbReference>